<evidence type="ECO:0000313" key="1">
    <source>
        <dbReference type="EMBL" id="MDR6143389.1"/>
    </source>
</evidence>
<protein>
    <recommendedName>
        <fullName evidence="3">GAF domain-containing protein</fullName>
    </recommendedName>
</protein>
<proteinExistence type="predicted"/>
<evidence type="ECO:0000313" key="2">
    <source>
        <dbReference type="Proteomes" id="UP001249291"/>
    </source>
</evidence>
<comment type="caution">
    <text evidence="1">The sequence shown here is derived from an EMBL/GenBank/DDBJ whole genome shotgun (WGS) entry which is preliminary data.</text>
</comment>
<sequence>MVQSAKHIRQDDDMVGAFGLSTEERLQQIADAVAVAIGGQSQCIVGVALLCELSKHFGYALTPRAVSLAAQSAATGRAVATGALAADFIRKHGGSSEVVGYAGASPNGSEFQRAGHLVATFGRPFILIDPTFEQFSAAGFPKVAPVVAILPGEGEVLLEGPDFQAVCLFDDENGDWQDSFEKVREASREVGLDIANHLKAGQPPHTHDVRF</sequence>
<dbReference type="Proteomes" id="UP001249291">
    <property type="component" value="Unassembled WGS sequence"/>
</dbReference>
<gene>
    <name evidence="1" type="ORF">QE375_002943</name>
</gene>
<accession>A0ABU1HVV3</accession>
<name>A0ABU1HVV3_9MICO</name>
<reference evidence="1 2" key="1">
    <citation type="submission" date="2023-08" db="EMBL/GenBank/DDBJ databases">
        <title>Functional and genomic diversity of the sorghum phyllosphere microbiome.</title>
        <authorList>
            <person name="Shade A."/>
        </authorList>
    </citation>
    <scope>NUCLEOTIDE SEQUENCE [LARGE SCALE GENOMIC DNA]</scope>
    <source>
        <strain evidence="1 2">SORGH_AS_0445</strain>
    </source>
</reference>
<evidence type="ECO:0008006" key="3">
    <source>
        <dbReference type="Google" id="ProtNLM"/>
    </source>
</evidence>
<keyword evidence="2" id="KW-1185">Reference proteome</keyword>
<dbReference type="RefSeq" id="WP_309692402.1">
    <property type="nucleotide sequence ID" value="NZ_JAVIZQ010000001.1"/>
</dbReference>
<dbReference type="EMBL" id="JAVIZQ010000001">
    <property type="protein sequence ID" value="MDR6143389.1"/>
    <property type="molecule type" value="Genomic_DNA"/>
</dbReference>
<organism evidence="1 2">
    <name type="scientific">Microbacterium foliorum</name>
    <dbReference type="NCBI Taxonomy" id="104336"/>
    <lineage>
        <taxon>Bacteria</taxon>
        <taxon>Bacillati</taxon>
        <taxon>Actinomycetota</taxon>
        <taxon>Actinomycetes</taxon>
        <taxon>Micrococcales</taxon>
        <taxon>Microbacteriaceae</taxon>
        <taxon>Microbacterium</taxon>
    </lineage>
</organism>